<evidence type="ECO:0000313" key="1">
    <source>
        <dbReference type="EMBL" id="MFC4853665.1"/>
    </source>
</evidence>
<gene>
    <name evidence="1" type="ORF">ACFPCV_09110</name>
</gene>
<proteinExistence type="predicted"/>
<sequence length="106" mass="11221">MTSWAASWAKAPPHTDPIGTLADEHEFLTAGLTQVACAACTTEVLVRKASRRQTSIQWRSSPADSCPEFAARVAAGELSARIDTCPRLREAIEEAVAAGALAVPDD</sequence>
<evidence type="ECO:0008006" key="3">
    <source>
        <dbReference type="Google" id="ProtNLM"/>
    </source>
</evidence>
<evidence type="ECO:0000313" key="2">
    <source>
        <dbReference type="Proteomes" id="UP001595859"/>
    </source>
</evidence>
<reference evidence="2" key="1">
    <citation type="journal article" date="2019" name="Int. J. Syst. Evol. Microbiol.">
        <title>The Global Catalogue of Microorganisms (GCM) 10K type strain sequencing project: providing services to taxonomists for standard genome sequencing and annotation.</title>
        <authorList>
            <consortium name="The Broad Institute Genomics Platform"/>
            <consortium name="The Broad Institute Genome Sequencing Center for Infectious Disease"/>
            <person name="Wu L."/>
            <person name="Ma J."/>
        </authorList>
    </citation>
    <scope>NUCLEOTIDE SEQUENCE [LARGE SCALE GENOMIC DNA]</scope>
    <source>
        <strain evidence="2">ZS-22-S1</strain>
    </source>
</reference>
<keyword evidence="2" id="KW-1185">Reference proteome</keyword>
<dbReference type="Proteomes" id="UP001595859">
    <property type="component" value="Unassembled WGS sequence"/>
</dbReference>
<accession>A0ABV9RWD5</accession>
<dbReference type="RefSeq" id="WP_378055601.1">
    <property type="nucleotide sequence ID" value="NZ_JBHSIS010000003.1"/>
</dbReference>
<name>A0ABV9RWD5_9PSEU</name>
<organism evidence="1 2">
    <name type="scientific">Actinophytocola glycyrrhizae</name>
    <dbReference type="NCBI Taxonomy" id="2044873"/>
    <lineage>
        <taxon>Bacteria</taxon>
        <taxon>Bacillati</taxon>
        <taxon>Actinomycetota</taxon>
        <taxon>Actinomycetes</taxon>
        <taxon>Pseudonocardiales</taxon>
        <taxon>Pseudonocardiaceae</taxon>
    </lineage>
</organism>
<comment type="caution">
    <text evidence="1">The sequence shown here is derived from an EMBL/GenBank/DDBJ whole genome shotgun (WGS) entry which is preliminary data.</text>
</comment>
<dbReference type="EMBL" id="JBHSIS010000003">
    <property type="protein sequence ID" value="MFC4853665.1"/>
    <property type="molecule type" value="Genomic_DNA"/>
</dbReference>
<protein>
    <recommendedName>
        <fullName evidence="3">Ferredoxin</fullName>
    </recommendedName>
</protein>